<dbReference type="InterPro" id="IPR013249">
    <property type="entry name" value="RNA_pol_sigma70_r4_t2"/>
</dbReference>
<evidence type="ECO:0000256" key="3">
    <source>
        <dbReference type="ARBA" id="ARBA00023082"/>
    </source>
</evidence>
<dbReference type="InterPro" id="IPR039425">
    <property type="entry name" value="RNA_pol_sigma-70-like"/>
</dbReference>
<dbReference type="GO" id="GO:0016987">
    <property type="term" value="F:sigma factor activity"/>
    <property type="evidence" value="ECO:0007669"/>
    <property type="project" value="UniProtKB-KW"/>
</dbReference>
<dbReference type="Gene3D" id="1.10.10.10">
    <property type="entry name" value="Winged helix-like DNA-binding domain superfamily/Winged helix DNA-binding domain"/>
    <property type="match status" value="1"/>
</dbReference>
<dbReference type="InterPro" id="IPR013324">
    <property type="entry name" value="RNA_pol_sigma_r3/r4-like"/>
</dbReference>
<dbReference type="NCBIfam" id="TIGR02937">
    <property type="entry name" value="sigma70-ECF"/>
    <property type="match status" value="1"/>
</dbReference>
<feature type="domain" description="RNA polymerase sigma-70 region 2" evidence="6">
    <location>
        <begin position="28"/>
        <end position="86"/>
    </location>
</feature>
<accession>A0A1H9KW01</accession>
<evidence type="ECO:0000256" key="5">
    <source>
        <dbReference type="ARBA" id="ARBA00023163"/>
    </source>
</evidence>
<dbReference type="eggNOG" id="COG1595">
    <property type="taxonomic scope" value="Bacteria"/>
</dbReference>
<feature type="domain" description="RNA polymerase sigma factor 70 region 4 type 2" evidence="7">
    <location>
        <begin position="137"/>
        <end position="178"/>
    </location>
</feature>
<dbReference type="InterPro" id="IPR007627">
    <property type="entry name" value="RNA_pol_sigma70_r2"/>
</dbReference>
<dbReference type="SUPFAM" id="SSF88946">
    <property type="entry name" value="Sigma2 domain of RNA polymerase sigma factors"/>
    <property type="match status" value="1"/>
</dbReference>
<evidence type="ECO:0000259" key="6">
    <source>
        <dbReference type="Pfam" id="PF04542"/>
    </source>
</evidence>
<gene>
    <name evidence="8" type="ORF">SAMN04487884_101183</name>
</gene>
<dbReference type="PANTHER" id="PTHR43133">
    <property type="entry name" value="RNA POLYMERASE ECF-TYPE SIGMA FACTO"/>
    <property type="match status" value="1"/>
</dbReference>
<dbReference type="EMBL" id="FOGJ01000001">
    <property type="protein sequence ID" value="SER03095.1"/>
    <property type="molecule type" value="Genomic_DNA"/>
</dbReference>
<keyword evidence="2" id="KW-0805">Transcription regulation</keyword>
<organism evidence="8 9">
    <name type="scientific">Butyrivibrio fibrisolvens</name>
    <dbReference type="NCBI Taxonomy" id="831"/>
    <lineage>
        <taxon>Bacteria</taxon>
        <taxon>Bacillati</taxon>
        <taxon>Bacillota</taxon>
        <taxon>Clostridia</taxon>
        <taxon>Lachnospirales</taxon>
        <taxon>Lachnospiraceae</taxon>
        <taxon>Butyrivibrio</taxon>
    </lineage>
</organism>
<dbReference type="RefSeq" id="WP_022755654.1">
    <property type="nucleotide sequence ID" value="NZ_FOGJ01000001.1"/>
</dbReference>
<keyword evidence="3" id="KW-0731">Sigma factor</keyword>
<dbReference type="GO" id="GO:0006352">
    <property type="term" value="P:DNA-templated transcription initiation"/>
    <property type="evidence" value="ECO:0007669"/>
    <property type="project" value="InterPro"/>
</dbReference>
<dbReference type="InterPro" id="IPR036388">
    <property type="entry name" value="WH-like_DNA-bd_sf"/>
</dbReference>
<dbReference type="Pfam" id="PF08281">
    <property type="entry name" value="Sigma70_r4_2"/>
    <property type="match status" value="1"/>
</dbReference>
<evidence type="ECO:0000313" key="8">
    <source>
        <dbReference type="EMBL" id="SER03095.1"/>
    </source>
</evidence>
<evidence type="ECO:0000313" key="9">
    <source>
        <dbReference type="Proteomes" id="UP000182584"/>
    </source>
</evidence>
<keyword evidence="4" id="KW-0238">DNA-binding</keyword>
<evidence type="ECO:0000256" key="2">
    <source>
        <dbReference type="ARBA" id="ARBA00023015"/>
    </source>
</evidence>
<dbReference type="Gene3D" id="1.10.1740.10">
    <property type="match status" value="1"/>
</dbReference>
<sequence>MGNLMEDSAIIELYFARNEDALVQTKNKYGRLLKSISMRILHSIEDADECENDTYLKTWNAIPPQRPDVFSAFLSKIVRNLSLDRYDMMHADKRGNAQVGVLLDELAEVIADDKAGNSQEARELSEILNKFLSDQKELTRKIFVRRYYFGYNISEIADKYSLSESKVKMTLLRTRNKLKDYLEKEGVTI</sequence>
<dbReference type="InterPro" id="IPR013325">
    <property type="entry name" value="RNA_pol_sigma_r2"/>
</dbReference>
<dbReference type="GO" id="GO:0003677">
    <property type="term" value="F:DNA binding"/>
    <property type="evidence" value="ECO:0007669"/>
    <property type="project" value="UniProtKB-KW"/>
</dbReference>
<evidence type="ECO:0000256" key="1">
    <source>
        <dbReference type="ARBA" id="ARBA00010641"/>
    </source>
</evidence>
<proteinExistence type="inferred from homology"/>
<reference evidence="8 9" key="1">
    <citation type="submission" date="2016-10" db="EMBL/GenBank/DDBJ databases">
        <authorList>
            <person name="de Groot N.N."/>
        </authorList>
    </citation>
    <scope>NUCLEOTIDE SEQUENCE [LARGE SCALE GENOMIC DNA]</scope>
    <source>
        <strain evidence="8 9">AR40</strain>
    </source>
</reference>
<evidence type="ECO:0000259" key="7">
    <source>
        <dbReference type="Pfam" id="PF08281"/>
    </source>
</evidence>
<protein>
    <submittedName>
        <fullName evidence="8">RNA polymerase sigma-70 factor, ECF subfamily</fullName>
    </submittedName>
</protein>
<dbReference type="SUPFAM" id="SSF88659">
    <property type="entry name" value="Sigma3 and sigma4 domains of RNA polymerase sigma factors"/>
    <property type="match status" value="1"/>
</dbReference>
<comment type="similarity">
    <text evidence="1">Belongs to the sigma-70 factor family. ECF subfamily.</text>
</comment>
<dbReference type="PANTHER" id="PTHR43133:SF8">
    <property type="entry name" value="RNA POLYMERASE SIGMA FACTOR HI_1459-RELATED"/>
    <property type="match status" value="1"/>
</dbReference>
<keyword evidence="5" id="KW-0804">Transcription</keyword>
<dbReference type="AlphaFoldDB" id="A0A1H9KW01"/>
<dbReference type="Pfam" id="PF04542">
    <property type="entry name" value="Sigma70_r2"/>
    <property type="match status" value="1"/>
</dbReference>
<dbReference type="InterPro" id="IPR014284">
    <property type="entry name" value="RNA_pol_sigma-70_dom"/>
</dbReference>
<name>A0A1H9KW01_BUTFI</name>
<evidence type="ECO:0000256" key="4">
    <source>
        <dbReference type="ARBA" id="ARBA00023125"/>
    </source>
</evidence>
<dbReference type="Proteomes" id="UP000182584">
    <property type="component" value="Unassembled WGS sequence"/>
</dbReference>